<dbReference type="WBParaSite" id="jg13827">
    <property type="protein sequence ID" value="jg13827"/>
    <property type="gene ID" value="jg13827"/>
</dbReference>
<dbReference type="AlphaFoldDB" id="A0A915CXV6"/>
<protein>
    <submittedName>
        <fullName evidence="2">Triacylglycerol lipase</fullName>
    </submittedName>
</protein>
<evidence type="ECO:0000313" key="2">
    <source>
        <dbReference type="WBParaSite" id="jg13827"/>
    </source>
</evidence>
<organism evidence="1 2">
    <name type="scientific">Ditylenchus dipsaci</name>
    <dbReference type="NCBI Taxonomy" id="166011"/>
    <lineage>
        <taxon>Eukaryota</taxon>
        <taxon>Metazoa</taxon>
        <taxon>Ecdysozoa</taxon>
        <taxon>Nematoda</taxon>
        <taxon>Chromadorea</taxon>
        <taxon>Rhabditida</taxon>
        <taxon>Tylenchina</taxon>
        <taxon>Tylenchomorpha</taxon>
        <taxon>Sphaerularioidea</taxon>
        <taxon>Anguinidae</taxon>
        <taxon>Anguininae</taxon>
        <taxon>Ditylenchus</taxon>
    </lineage>
</organism>
<dbReference type="Pfam" id="PF01674">
    <property type="entry name" value="Lipase_2"/>
    <property type="match status" value="1"/>
</dbReference>
<dbReference type="PANTHER" id="PTHR32015:SF3">
    <property type="entry name" value="TRIACYLGLYCEROL LIPASE"/>
    <property type="match status" value="1"/>
</dbReference>
<dbReference type="InterPro" id="IPR002918">
    <property type="entry name" value="Lipase_EstA/Esterase_EstB"/>
</dbReference>
<dbReference type="GO" id="GO:0016042">
    <property type="term" value="P:lipid catabolic process"/>
    <property type="evidence" value="ECO:0007669"/>
    <property type="project" value="InterPro"/>
</dbReference>
<sequence length="229" mass="25330">MDTQLSGNWLVMISCQQEVWWWDAHSWRADTVLRPVIFVHGLDTSAATFLPNRDYFLQNGYADEELYATSYRPALQPLLTDKMTCQHVRLLIRSVHEFTNSAVDVIGYSMGSPISRKAIMGGACVDTGEQLGPNITNLIQTFIGVVGANFGAEFLCALPIESCNVVNGIVCNSLFLNDVNSRPRSGYEATNIYTIYTTADEVVGMKSCNGRRITSIPGEHNLLGLVKKD</sequence>
<keyword evidence="1" id="KW-1185">Reference proteome</keyword>
<proteinExistence type="predicted"/>
<dbReference type="SUPFAM" id="SSF53474">
    <property type="entry name" value="alpha/beta-Hydrolases"/>
    <property type="match status" value="1"/>
</dbReference>
<dbReference type="InterPro" id="IPR029058">
    <property type="entry name" value="AB_hydrolase_fold"/>
</dbReference>
<evidence type="ECO:0000313" key="1">
    <source>
        <dbReference type="Proteomes" id="UP000887574"/>
    </source>
</evidence>
<dbReference type="Proteomes" id="UP000887574">
    <property type="component" value="Unplaced"/>
</dbReference>
<dbReference type="Gene3D" id="3.40.50.1820">
    <property type="entry name" value="alpha/beta hydrolase"/>
    <property type="match status" value="1"/>
</dbReference>
<name>A0A915CXV6_9BILA</name>
<dbReference type="GO" id="GO:0016298">
    <property type="term" value="F:lipase activity"/>
    <property type="evidence" value="ECO:0007669"/>
    <property type="project" value="TreeGrafter"/>
</dbReference>
<reference evidence="2" key="1">
    <citation type="submission" date="2022-11" db="UniProtKB">
        <authorList>
            <consortium name="WormBaseParasite"/>
        </authorList>
    </citation>
    <scope>IDENTIFICATION</scope>
</reference>
<accession>A0A915CXV6</accession>
<dbReference type="PANTHER" id="PTHR32015">
    <property type="entry name" value="FASTING INDUCED LIPASE"/>
    <property type="match status" value="1"/>
</dbReference>